<comment type="pathway">
    <text evidence="3 15">Amino-acid biosynthesis; L-threonine biosynthesis; L-threonine from L-aspartate: step 2/5.</text>
</comment>
<dbReference type="SMART" id="SM00859">
    <property type="entry name" value="Semialdhyde_dh"/>
    <property type="match status" value="1"/>
</dbReference>
<evidence type="ECO:0000256" key="5">
    <source>
        <dbReference type="ARBA" id="ARBA00011738"/>
    </source>
</evidence>
<dbReference type="GO" id="GO:0009089">
    <property type="term" value="P:lysine biosynthetic process via diaminopimelate"/>
    <property type="evidence" value="ECO:0007669"/>
    <property type="project" value="UniProtKB-UniRule"/>
</dbReference>
<evidence type="ECO:0000256" key="13">
    <source>
        <dbReference type="ARBA" id="ARBA00023167"/>
    </source>
</evidence>
<dbReference type="PROSITE" id="PS01103">
    <property type="entry name" value="ASD"/>
    <property type="match status" value="1"/>
</dbReference>
<dbReference type="AlphaFoldDB" id="A0A941CRY5"/>
<feature type="binding site" evidence="15">
    <location>
        <begin position="161"/>
        <end position="162"/>
    </location>
    <ligand>
        <name>NADP(+)</name>
        <dbReference type="ChEBI" id="CHEBI:58349"/>
    </ligand>
</feature>
<keyword evidence="13 15" id="KW-0486">Methionine biosynthesis</keyword>
<dbReference type="NCBIfam" id="TIGR01296">
    <property type="entry name" value="asd_B"/>
    <property type="match status" value="1"/>
</dbReference>
<dbReference type="PIRSF" id="PIRSF000148">
    <property type="entry name" value="ASA_dh"/>
    <property type="match status" value="1"/>
</dbReference>
<accession>A0A941CRY5</accession>
<comment type="caution">
    <text evidence="18">The sequence shown here is derived from an EMBL/GenBank/DDBJ whole genome shotgun (WGS) entry which is preliminary data.</text>
</comment>
<dbReference type="GO" id="GO:0004073">
    <property type="term" value="F:aspartate-semialdehyde dehydrogenase activity"/>
    <property type="evidence" value="ECO:0007669"/>
    <property type="project" value="UniProtKB-UniRule"/>
</dbReference>
<keyword evidence="12 15" id="KW-0457">Lysine biosynthesis</keyword>
<comment type="pathway">
    <text evidence="1 15">Amino-acid biosynthesis; L-methionine biosynthesis via de novo pathway; L-homoserine from L-aspartate: step 2/3.</text>
</comment>
<dbReference type="PANTHER" id="PTHR46278:SF2">
    <property type="entry name" value="ASPARTATE-SEMIALDEHYDE DEHYDROGENASE"/>
    <property type="match status" value="1"/>
</dbReference>
<evidence type="ECO:0000259" key="17">
    <source>
        <dbReference type="SMART" id="SM00859"/>
    </source>
</evidence>
<feature type="binding site" evidence="15">
    <location>
        <position position="102"/>
    </location>
    <ligand>
        <name>phosphate</name>
        <dbReference type="ChEBI" id="CHEBI:43474"/>
    </ligand>
</feature>
<evidence type="ECO:0000256" key="9">
    <source>
        <dbReference type="ARBA" id="ARBA00022857"/>
    </source>
</evidence>
<dbReference type="Gene3D" id="3.30.360.10">
    <property type="entry name" value="Dihydrodipicolinate Reductase, domain 2"/>
    <property type="match status" value="1"/>
</dbReference>
<evidence type="ECO:0000256" key="6">
    <source>
        <dbReference type="ARBA" id="ARBA00013120"/>
    </source>
</evidence>
<evidence type="ECO:0000256" key="10">
    <source>
        <dbReference type="ARBA" id="ARBA00022915"/>
    </source>
</evidence>
<dbReference type="CDD" id="cd02316">
    <property type="entry name" value="VcASADH2_like_N"/>
    <property type="match status" value="1"/>
</dbReference>
<evidence type="ECO:0000256" key="12">
    <source>
        <dbReference type="ARBA" id="ARBA00023154"/>
    </source>
</evidence>
<feature type="active site" description="Acyl-thioester intermediate" evidence="15 16">
    <location>
        <position position="131"/>
    </location>
</feature>
<keyword evidence="7 15" id="KW-0028">Amino-acid biosynthesis</keyword>
<dbReference type="Proteomes" id="UP000675379">
    <property type="component" value="Unassembled WGS sequence"/>
</dbReference>
<evidence type="ECO:0000256" key="15">
    <source>
        <dbReference type="HAMAP-Rule" id="MF_02121"/>
    </source>
</evidence>
<dbReference type="InterPro" id="IPR000319">
    <property type="entry name" value="Asp-semialdehyde_DH_CS"/>
</dbReference>
<dbReference type="InterPro" id="IPR000534">
    <property type="entry name" value="Semialdehyde_DH_NAD-bd"/>
</dbReference>
<organism evidence="18 19">
    <name type="scientific">Proteiniclasticum sediminis</name>
    <dbReference type="NCBI Taxonomy" id="2804028"/>
    <lineage>
        <taxon>Bacteria</taxon>
        <taxon>Bacillati</taxon>
        <taxon>Bacillota</taxon>
        <taxon>Clostridia</taxon>
        <taxon>Eubacteriales</taxon>
        <taxon>Clostridiaceae</taxon>
        <taxon>Proteiniclasticum</taxon>
    </lineage>
</organism>
<evidence type="ECO:0000256" key="7">
    <source>
        <dbReference type="ARBA" id="ARBA00022605"/>
    </source>
</evidence>
<keyword evidence="19" id="KW-1185">Reference proteome</keyword>
<protein>
    <recommendedName>
        <fullName evidence="6 15">Aspartate-semialdehyde dehydrogenase</fullName>
        <shortName evidence="15">ASA dehydrogenase</shortName>
        <shortName evidence="15">ASADH</shortName>
        <ecNumber evidence="6 15">1.2.1.11</ecNumber>
    </recommendedName>
    <alternativeName>
        <fullName evidence="15">Aspartate-beta-semialdehyde dehydrogenase</fullName>
    </alternativeName>
</protein>
<feature type="binding site" evidence="15">
    <location>
        <begin position="40"/>
        <end position="41"/>
    </location>
    <ligand>
        <name>NADP(+)</name>
        <dbReference type="ChEBI" id="CHEBI:58349"/>
    </ligand>
</feature>
<evidence type="ECO:0000256" key="14">
    <source>
        <dbReference type="ARBA" id="ARBA00047891"/>
    </source>
</evidence>
<dbReference type="EMBL" id="JAGSCS010000021">
    <property type="protein sequence ID" value="MBR0577127.1"/>
    <property type="molecule type" value="Genomic_DNA"/>
</dbReference>
<dbReference type="SUPFAM" id="SSF51735">
    <property type="entry name" value="NAD(P)-binding Rossmann-fold domains"/>
    <property type="match status" value="1"/>
</dbReference>
<dbReference type="GO" id="GO:0050661">
    <property type="term" value="F:NADP binding"/>
    <property type="evidence" value="ECO:0007669"/>
    <property type="project" value="UniProtKB-UniRule"/>
</dbReference>
<proteinExistence type="inferred from homology"/>
<feature type="active site" description="Proton acceptor" evidence="15 16">
    <location>
        <position position="238"/>
    </location>
</feature>
<comment type="function">
    <text evidence="15">Catalyzes the NADPH-dependent formation of L-aspartate-semialdehyde (L-ASA) by the reductive dephosphorylation of L-aspartyl-4-phosphate.</text>
</comment>
<evidence type="ECO:0000313" key="19">
    <source>
        <dbReference type="Proteomes" id="UP000675379"/>
    </source>
</evidence>
<comment type="pathway">
    <text evidence="2 15">Amino-acid biosynthesis; L-lysine biosynthesis via DAP pathway; (S)-tetrahydrodipicolinate from L-aspartate: step 2/4.</text>
</comment>
<feature type="binding site" evidence="15">
    <location>
        <position position="307"/>
    </location>
    <ligand>
        <name>NADP(+)</name>
        <dbReference type="ChEBI" id="CHEBI:58349"/>
    </ligand>
</feature>
<dbReference type="InterPro" id="IPR036291">
    <property type="entry name" value="NAD(P)-bd_dom_sf"/>
</dbReference>
<comment type="catalytic activity">
    <reaction evidence="14 15">
        <text>L-aspartate 4-semialdehyde + phosphate + NADP(+) = 4-phospho-L-aspartate + NADPH + H(+)</text>
        <dbReference type="Rhea" id="RHEA:24284"/>
        <dbReference type="ChEBI" id="CHEBI:15378"/>
        <dbReference type="ChEBI" id="CHEBI:43474"/>
        <dbReference type="ChEBI" id="CHEBI:57535"/>
        <dbReference type="ChEBI" id="CHEBI:57783"/>
        <dbReference type="ChEBI" id="CHEBI:58349"/>
        <dbReference type="ChEBI" id="CHEBI:537519"/>
        <dbReference type="EC" id="1.2.1.11"/>
    </reaction>
</comment>
<dbReference type="NCBIfam" id="NF011456">
    <property type="entry name" value="PRK14874.1"/>
    <property type="match status" value="1"/>
</dbReference>
<sequence>MNKINVAIVGATGMVGRTFIQVLEDLEVPIGELTLLASEKSAGKKVVFRGKVLTVETLTEEALDPQRFQYALFSAGAGVSLRFAPVAASRGITVIDNSSAFRMDPQIPLVVPEVNFSAVGPQDHLIANPNCSTIQCMLALKVTQELFGLSRVLYTTYQAVSGSGYRGVEDLERTLKGEAPQFYPQPIADNCLPHIDVFLDSGCTKEEQKMMDETRKILDLPGLPVSATCVRVPVKNGHSVAMNVTTEKPLDLPLLAKALASTEGLRFYSEGYPTARDASGQDLVLLGRMRRDDSFPNTFHLWTVADNIRKGAATNAVQILMKLMEERA</sequence>
<dbReference type="GO" id="GO:0019877">
    <property type="term" value="P:diaminopimelate biosynthetic process"/>
    <property type="evidence" value="ECO:0007669"/>
    <property type="project" value="UniProtKB-UniRule"/>
</dbReference>
<keyword evidence="10 15" id="KW-0220">Diaminopimelate biosynthesis</keyword>
<evidence type="ECO:0000313" key="18">
    <source>
        <dbReference type="EMBL" id="MBR0577127.1"/>
    </source>
</evidence>
<evidence type="ECO:0000256" key="4">
    <source>
        <dbReference type="ARBA" id="ARBA00010584"/>
    </source>
</evidence>
<dbReference type="HAMAP" id="MF_02121">
    <property type="entry name" value="ASADH"/>
    <property type="match status" value="1"/>
</dbReference>
<evidence type="ECO:0000256" key="8">
    <source>
        <dbReference type="ARBA" id="ARBA00022697"/>
    </source>
</evidence>
<evidence type="ECO:0000256" key="16">
    <source>
        <dbReference type="PIRSR" id="PIRSR000148-1"/>
    </source>
</evidence>
<dbReference type="CDD" id="cd18131">
    <property type="entry name" value="ASADH_C_bac_euk_like"/>
    <property type="match status" value="1"/>
</dbReference>
<reference evidence="18" key="1">
    <citation type="submission" date="2021-04" db="EMBL/GenBank/DDBJ databases">
        <title>Proteiniclasticum sedimins sp. nov., an obligate anaerobic bacterium isolated from anaerobic sludge.</title>
        <authorList>
            <person name="Liu J."/>
        </authorList>
    </citation>
    <scope>NUCLEOTIDE SEQUENCE</scope>
    <source>
        <strain evidence="18">BAD-10</strain>
    </source>
</reference>
<keyword evidence="9 15" id="KW-0521">NADP</keyword>
<feature type="binding site" evidence="15">
    <location>
        <begin position="12"/>
        <end position="15"/>
    </location>
    <ligand>
        <name>NADP(+)</name>
        <dbReference type="ChEBI" id="CHEBI:58349"/>
    </ligand>
</feature>
<dbReference type="InterPro" id="IPR012080">
    <property type="entry name" value="Asp_semialdehyde_DH"/>
</dbReference>
<dbReference type="Pfam" id="PF01118">
    <property type="entry name" value="Semialdhyde_dh"/>
    <property type="match status" value="1"/>
</dbReference>
<dbReference type="GO" id="GO:0009088">
    <property type="term" value="P:threonine biosynthetic process"/>
    <property type="evidence" value="ECO:0007669"/>
    <property type="project" value="UniProtKB-UniRule"/>
</dbReference>
<keyword evidence="8 15" id="KW-0791">Threonine biosynthesis</keyword>
<dbReference type="PANTHER" id="PTHR46278">
    <property type="entry name" value="DEHYDROGENASE, PUTATIVE-RELATED"/>
    <property type="match status" value="1"/>
</dbReference>
<comment type="similarity">
    <text evidence="4 15">Belongs to the aspartate-semialdehyde dehydrogenase family.</text>
</comment>
<comment type="caution">
    <text evidence="15">Lacks conserved residue(s) required for the propagation of feature annotation.</text>
</comment>
<feature type="domain" description="Semialdehyde dehydrogenase NAD-binding" evidence="17">
    <location>
        <begin position="5"/>
        <end position="122"/>
    </location>
</feature>
<dbReference type="RefSeq" id="WP_211802545.1">
    <property type="nucleotide sequence ID" value="NZ_JAGSCS010000021.1"/>
</dbReference>
<evidence type="ECO:0000256" key="1">
    <source>
        <dbReference type="ARBA" id="ARBA00005021"/>
    </source>
</evidence>
<keyword evidence="11 15" id="KW-0560">Oxidoreductase</keyword>
<dbReference type="SUPFAM" id="SSF55347">
    <property type="entry name" value="Glyceraldehyde-3-phosphate dehydrogenase-like, C-terminal domain"/>
    <property type="match status" value="1"/>
</dbReference>
<dbReference type="GO" id="GO:0051287">
    <property type="term" value="F:NAD binding"/>
    <property type="evidence" value="ECO:0007669"/>
    <property type="project" value="InterPro"/>
</dbReference>
<dbReference type="GO" id="GO:0046983">
    <property type="term" value="F:protein dimerization activity"/>
    <property type="evidence" value="ECO:0007669"/>
    <property type="project" value="InterPro"/>
</dbReference>
<gene>
    <name evidence="15" type="primary">asd</name>
    <name evidence="18" type="ORF">KCG48_12460</name>
</gene>
<dbReference type="Pfam" id="PF02774">
    <property type="entry name" value="Semialdhyde_dhC"/>
    <property type="match status" value="1"/>
</dbReference>
<evidence type="ECO:0000256" key="3">
    <source>
        <dbReference type="ARBA" id="ARBA00005097"/>
    </source>
</evidence>
<feature type="binding site" evidence="15">
    <location>
        <position position="158"/>
    </location>
    <ligand>
        <name>substrate</name>
    </ligand>
</feature>
<dbReference type="EC" id="1.2.1.11" evidence="6 15"/>
<name>A0A941CRY5_9CLOT</name>
<evidence type="ECO:0000256" key="2">
    <source>
        <dbReference type="ARBA" id="ARBA00005076"/>
    </source>
</evidence>
<evidence type="ECO:0000256" key="11">
    <source>
        <dbReference type="ARBA" id="ARBA00023002"/>
    </source>
</evidence>
<dbReference type="InterPro" id="IPR005986">
    <property type="entry name" value="Asp_semialdehyde_DH_beta"/>
</dbReference>
<comment type="subunit">
    <text evidence="5 15">Homodimer.</text>
</comment>
<dbReference type="InterPro" id="IPR012280">
    <property type="entry name" value="Semialdhyde_DH_dimer_dom"/>
</dbReference>
<feature type="binding site" evidence="15">
    <location>
        <position position="231"/>
    </location>
    <ligand>
        <name>substrate</name>
    </ligand>
</feature>
<dbReference type="GO" id="GO:0071266">
    <property type="term" value="P:'de novo' L-methionine biosynthetic process"/>
    <property type="evidence" value="ECO:0007669"/>
    <property type="project" value="UniProtKB-UniRule"/>
</dbReference>
<dbReference type="Gene3D" id="3.40.50.720">
    <property type="entry name" value="NAD(P)-binding Rossmann-like Domain"/>
    <property type="match status" value="1"/>
</dbReference>
<dbReference type="GO" id="GO:0009097">
    <property type="term" value="P:isoleucine biosynthetic process"/>
    <property type="evidence" value="ECO:0007669"/>
    <property type="project" value="UniProtKB-UniRule"/>
</dbReference>